<evidence type="ECO:0000313" key="3">
    <source>
        <dbReference type="Proteomes" id="UP001596353"/>
    </source>
</evidence>
<name>A0ABW2B0B3_9RHOB</name>
<sequence>MKPETRIAILTGAMMSFVMSLFFSGFFTLLALGPGAAWLAAWLRGLAIGWPLGFLLAALTGPVIRRLALCIALPRR</sequence>
<keyword evidence="3" id="KW-1185">Reference proteome</keyword>
<keyword evidence="1" id="KW-1133">Transmembrane helix</keyword>
<proteinExistence type="predicted"/>
<accession>A0ABW2B0B3</accession>
<dbReference type="Proteomes" id="UP001596353">
    <property type="component" value="Unassembled WGS sequence"/>
</dbReference>
<keyword evidence="1" id="KW-0812">Transmembrane</keyword>
<dbReference type="Pfam" id="PF11391">
    <property type="entry name" value="DUF2798"/>
    <property type="match status" value="1"/>
</dbReference>
<reference evidence="3" key="1">
    <citation type="journal article" date="2019" name="Int. J. Syst. Evol. Microbiol.">
        <title>The Global Catalogue of Microorganisms (GCM) 10K type strain sequencing project: providing services to taxonomists for standard genome sequencing and annotation.</title>
        <authorList>
            <consortium name="The Broad Institute Genomics Platform"/>
            <consortium name="The Broad Institute Genome Sequencing Center for Infectious Disease"/>
            <person name="Wu L."/>
            <person name="Ma J."/>
        </authorList>
    </citation>
    <scope>NUCLEOTIDE SEQUENCE [LARGE SCALE GENOMIC DNA]</scope>
    <source>
        <strain evidence="3">CCUG 66188</strain>
    </source>
</reference>
<feature type="transmembrane region" description="Helical" evidence="1">
    <location>
        <begin position="36"/>
        <end position="59"/>
    </location>
</feature>
<comment type="caution">
    <text evidence="2">The sequence shown here is derived from an EMBL/GenBank/DDBJ whole genome shotgun (WGS) entry which is preliminary data.</text>
</comment>
<protein>
    <submittedName>
        <fullName evidence="2">DUF2798 domain-containing protein</fullName>
    </submittedName>
</protein>
<dbReference type="EMBL" id="JBHSWG010000001">
    <property type="protein sequence ID" value="MFC6759032.1"/>
    <property type="molecule type" value="Genomic_DNA"/>
</dbReference>
<dbReference type="InterPro" id="IPR021529">
    <property type="entry name" value="DUF2798"/>
</dbReference>
<keyword evidence="1" id="KW-0472">Membrane</keyword>
<gene>
    <name evidence="2" type="ORF">ACFQFQ_05165</name>
</gene>
<evidence type="ECO:0000256" key="1">
    <source>
        <dbReference type="SAM" id="Phobius"/>
    </source>
</evidence>
<organism evidence="2 3">
    <name type="scientific">Sulfitobacter porphyrae</name>
    <dbReference type="NCBI Taxonomy" id="1246864"/>
    <lineage>
        <taxon>Bacteria</taxon>
        <taxon>Pseudomonadati</taxon>
        <taxon>Pseudomonadota</taxon>
        <taxon>Alphaproteobacteria</taxon>
        <taxon>Rhodobacterales</taxon>
        <taxon>Roseobacteraceae</taxon>
        <taxon>Sulfitobacter</taxon>
    </lineage>
</organism>
<evidence type="ECO:0000313" key="2">
    <source>
        <dbReference type="EMBL" id="MFC6759032.1"/>
    </source>
</evidence>